<accession>A0ACC3YU71</accession>
<evidence type="ECO:0000313" key="2">
    <source>
        <dbReference type="Proteomes" id="UP000805649"/>
    </source>
</evidence>
<evidence type="ECO:0000313" key="1">
    <source>
        <dbReference type="EMBL" id="KAL0935483.1"/>
    </source>
</evidence>
<protein>
    <submittedName>
        <fullName evidence="1">Ubiquinol-cytochrome-c reductase cytochrome c1</fullName>
    </submittedName>
</protein>
<dbReference type="EMBL" id="VUJX02000006">
    <property type="protein sequence ID" value="KAL0935483.1"/>
    <property type="molecule type" value="Genomic_DNA"/>
</dbReference>
<gene>
    <name evidence="1" type="ORF">CTRU02_210074</name>
</gene>
<proteinExistence type="predicted"/>
<sequence length="406" mass="45360">MAYTLEEGQRVYQTCRAIFSGDAALFRKPKKVRETLISNKDSLKAIFEELGETRLVEIARHLLEHRIFASELRAKVAFPDVFRTSTQREAEREASEADAARSVAEYLEDISSPEGKLEEALAITSEDADLEPSQSSTIIQQSTGVLTVTSCSPQLSVPSLYPIYVPYNTQHLILTTAQRVLEDCCFDFAARWFPQVLQEHGWKCASAVELNKWASVLKKKLPKLPSHALASLTDSSAIEIMISTHQLRHTAVHRLPTTVRGISQLLQSAVRLAEVLQDVTRAAQLEDLVSEVDSKIKAMELSKNSLENRAIAHLEEIRRKREQLDQEEKKLVEDMLKEDDENKALIGRLLEASTIDIFERPSSPEEEWLECADVDDGANGVKLNGHGACDCELETVPTPVADVKQA</sequence>
<comment type="caution">
    <text evidence="1">The sequence shown here is derived from an EMBL/GenBank/DDBJ whole genome shotgun (WGS) entry which is preliminary data.</text>
</comment>
<reference evidence="1 2" key="1">
    <citation type="journal article" date="2020" name="Phytopathology">
        <title>Genome Sequence Resources of Colletotrichum truncatum, C. plurivorum, C. musicola, and C. sojae: Four Species Pathogenic to Soybean (Glycine max).</title>
        <authorList>
            <person name="Rogerio F."/>
            <person name="Boufleur T.R."/>
            <person name="Ciampi-Guillardi M."/>
            <person name="Sukno S.A."/>
            <person name="Thon M.R."/>
            <person name="Massola Junior N.S."/>
            <person name="Baroncelli R."/>
        </authorList>
    </citation>
    <scope>NUCLEOTIDE SEQUENCE [LARGE SCALE GENOMIC DNA]</scope>
    <source>
        <strain evidence="1 2">CMES1059</strain>
    </source>
</reference>
<keyword evidence="2" id="KW-1185">Reference proteome</keyword>
<name>A0ACC3YU71_COLTU</name>
<organism evidence="1 2">
    <name type="scientific">Colletotrichum truncatum</name>
    <name type="common">Anthracnose fungus</name>
    <name type="synonym">Colletotrichum capsici</name>
    <dbReference type="NCBI Taxonomy" id="5467"/>
    <lineage>
        <taxon>Eukaryota</taxon>
        <taxon>Fungi</taxon>
        <taxon>Dikarya</taxon>
        <taxon>Ascomycota</taxon>
        <taxon>Pezizomycotina</taxon>
        <taxon>Sordariomycetes</taxon>
        <taxon>Hypocreomycetidae</taxon>
        <taxon>Glomerellales</taxon>
        <taxon>Glomerellaceae</taxon>
        <taxon>Colletotrichum</taxon>
        <taxon>Colletotrichum truncatum species complex</taxon>
    </lineage>
</organism>
<dbReference type="Proteomes" id="UP000805649">
    <property type="component" value="Unassembled WGS sequence"/>
</dbReference>